<dbReference type="AlphaFoldDB" id="A0A7H1NRC9"/>
<sequence length="129" mass="14307">MKHLSSRPIALPLSTVTFTALSLLLSPFALQAHAGPARAEGIHYYCDDDFFSFSLTNISEQSVTISSHHTNETLSRIPISSEETYQGKNFKLSLQDQDNATLDFTTHGHTYHFKDCTKEEPTSTTVAAK</sequence>
<name>A0A7H1NRC9_9PROT</name>
<dbReference type="RefSeq" id="WP_203414666.1">
    <property type="nucleotide sequence ID" value="NZ_CP060244.1"/>
</dbReference>
<protein>
    <recommendedName>
        <fullName evidence="4">C-type lysozyme inhibitor domain-containing protein</fullName>
    </recommendedName>
</protein>
<organism evidence="2 3">
    <name type="scientific">Entomobacter blattae</name>
    <dbReference type="NCBI Taxonomy" id="2762277"/>
    <lineage>
        <taxon>Bacteria</taxon>
        <taxon>Pseudomonadati</taxon>
        <taxon>Pseudomonadota</taxon>
        <taxon>Alphaproteobacteria</taxon>
        <taxon>Acetobacterales</taxon>
        <taxon>Acetobacteraceae</taxon>
        <taxon>Entomobacter</taxon>
    </lineage>
</organism>
<dbReference type="EMBL" id="CP060244">
    <property type="protein sequence ID" value="QNT78339.1"/>
    <property type="molecule type" value="Genomic_DNA"/>
</dbReference>
<evidence type="ECO:0008006" key="4">
    <source>
        <dbReference type="Google" id="ProtNLM"/>
    </source>
</evidence>
<gene>
    <name evidence="2" type="ORF">JGUZn3_11120</name>
</gene>
<evidence type="ECO:0000256" key="1">
    <source>
        <dbReference type="SAM" id="SignalP"/>
    </source>
</evidence>
<dbReference type="Proteomes" id="UP000516349">
    <property type="component" value="Chromosome"/>
</dbReference>
<keyword evidence="1" id="KW-0732">Signal</keyword>
<reference evidence="2 3" key="1">
    <citation type="submission" date="2020-08" db="EMBL/GenBank/DDBJ databases">
        <title>Complete genome sequence of Entomobacter blattae G55GP.</title>
        <authorList>
            <person name="Poehlein A."/>
            <person name="Guzman J."/>
            <person name="Daniel R."/>
            <person name="Vilcinskas A."/>
        </authorList>
    </citation>
    <scope>NUCLEOTIDE SEQUENCE [LARGE SCALE GENOMIC DNA]</scope>
    <source>
        <strain evidence="2 3">G55GP</strain>
    </source>
</reference>
<evidence type="ECO:0000313" key="3">
    <source>
        <dbReference type="Proteomes" id="UP000516349"/>
    </source>
</evidence>
<accession>A0A7H1NRC9</accession>
<feature type="chain" id="PRO_5028933098" description="C-type lysozyme inhibitor domain-containing protein" evidence="1">
    <location>
        <begin position="35"/>
        <end position="129"/>
    </location>
</feature>
<proteinExistence type="predicted"/>
<evidence type="ECO:0000313" key="2">
    <source>
        <dbReference type="EMBL" id="QNT78339.1"/>
    </source>
</evidence>
<keyword evidence="3" id="KW-1185">Reference proteome</keyword>
<feature type="signal peptide" evidence="1">
    <location>
        <begin position="1"/>
        <end position="34"/>
    </location>
</feature>
<dbReference type="KEGG" id="ebla:JGUZn3_11120"/>